<name>A0A919V933_9ACTN</name>
<dbReference type="RefSeq" id="WP_204030091.1">
    <property type="nucleotide sequence ID" value="NZ_BOOW01000032.1"/>
</dbReference>
<dbReference type="SUPFAM" id="SSF51735">
    <property type="entry name" value="NAD(P)-binding Rossmann-fold domains"/>
    <property type="match status" value="1"/>
</dbReference>
<dbReference type="PANTHER" id="PTHR43162:SF1">
    <property type="entry name" value="PRESTALK A DIFFERENTIATION PROTEIN A"/>
    <property type="match status" value="1"/>
</dbReference>
<dbReference type="InterPro" id="IPR016040">
    <property type="entry name" value="NAD(P)-bd_dom"/>
</dbReference>
<dbReference type="Proteomes" id="UP000606172">
    <property type="component" value="Unassembled WGS sequence"/>
</dbReference>
<sequence>MAILVTGATGNVGRNVVDLLGKTGAEIRATSRTPERANLPAGVAVHGGDLAHPETFADALKGVDKVFLFPEPSGVAGFIEVAKNAGVERVVLLSSLAASMPDPQSNPIAMMHLVVEQALEHSGLDWTFVRPGAFAANTLQWAPSIRAGEPVRIPYADSAGSPIHERDIAEVAVRALLDEGHASAKYEITGPEAISQRRQAELIGAAIGRAVQVDSLTGDKARALVVEQFGGYGPPELVDTLFALMQDPAPAVVTDTVQRVTGHPAHSYADWVNDHKATFGG</sequence>
<dbReference type="InterPro" id="IPR051604">
    <property type="entry name" value="Ergot_Alk_Oxidoreductase"/>
</dbReference>
<reference evidence="2" key="1">
    <citation type="submission" date="2021-01" db="EMBL/GenBank/DDBJ databases">
        <title>Whole genome shotgun sequence of Sinosporangium siamense NBRC 109515.</title>
        <authorList>
            <person name="Komaki H."/>
            <person name="Tamura T."/>
        </authorList>
    </citation>
    <scope>NUCLEOTIDE SEQUENCE</scope>
    <source>
        <strain evidence="2">NBRC 109515</strain>
    </source>
</reference>
<proteinExistence type="predicted"/>
<feature type="domain" description="NAD(P)-binding" evidence="1">
    <location>
        <begin position="7"/>
        <end position="178"/>
    </location>
</feature>
<evidence type="ECO:0000313" key="3">
    <source>
        <dbReference type="Proteomes" id="UP000606172"/>
    </source>
</evidence>
<dbReference type="InterPro" id="IPR036291">
    <property type="entry name" value="NAD(P)-bd_dom_sf"/>
</dbReference>
<organism evidence="2 3">
    <name type="scientific">Sinosporangium siamense</name>
    <dbReference type="NCBI Taxonomy" id="1367973"/>
    <lineage>
        <taxon>Bacteria</taxon>
        <taxon>Bacillati</taxon>
        <taxon>Actinomycetota</taxon>
        <taxon>Actinomycetes</taxon>
        <taxon>Streptosporangiales</taxon>
        <taxon>Streptosporangiaceae</taxon>
        <taxon>Sinosporangium</taxon>
    </lineage>
</organism>
<dbReference type="EMBL" id="BOOW01000032">
    <property type="protein sequence ID" value="GII95043.1"/>
    <property type="molecule type" value="Genomic_DNA"/>
</dbReference>
<accession>A0A919V933</accession>
<dbReference type="AlphaFoldDB" id="A0A919V933"/>
<keyword evidence="3" id="KW-1185">Reference proteome</keyword>
<dbReference type="PANTHER" id="PTHR43162">
    <property type="match status" value="1"/>
</dbReference>
<comment type="caution">
    <text evidence="2">The sequence shown here is derived from an EMBL/GenBank/DDBJ whole genome shotgun (WGS) entry which is preliminary data.</text>
</comment>
<dbReference type="Pfam" id="PF13460">
    <property type="entry name" value="NAD_binding_10"/>
    <property type="match status" value="1"/>
</dbReference>
<dbReference type="Gene3D" id="3.40.50.720">
    <property type="entry name" value="NAD(P)-binding Rossmann-like Domain"/>
    <property type="match status" value="1"/>
</dbReference>
<evidence type="ECO:0000259" key="1">
    <source>
        <dbReference type="Pfam" id="PF13460"/>
    </source>
</evidence>
<protein>
    <submittedName>
        <fullName evidence="2">Nucleotide-diphosphate-sugar epimerase</fullName>
    </submittedName>
</protein>
<gene>
    <name evidence="2" type="ORF">Ssi02_52740</name>
</gene>
<evidence type="ECO:0000313" key="2">
    <source>
        <dbReference type="EMBL" id="GII95043.1"/>
    </source>
</evidence>